<dbReference type="Proteomes" id="UP000192980">
    <property type="component" value="Unassembled WGS sequence"/>
</dbReference>
<evidence type="ECO:0000313" key="2">
    <source>
        <dbReference type="Proteomes" id="UP000192980"/>
    </source>
</evidence>
<name>A0A1X7IMW8_9SPHI</name>
<gene>
    <name evidence="1" type="ORF">SAMN05660862_1052</name>
</gene>
<dbReference type="EMBL" id="FXAU01000001">
    <property type="protein sequence ID" value="SMG16278.1"/>
    <property type="molecule type" value="Genomic_DNA"/>
</dbReference>
<proteinExistence type="predicted"/>
<organism evidence="1 2">
    <name type="scientific">Sphingobacterium psychroaquaticum</name>
    <dbReference type="NCBI Taxonomy" id="561061"/>
    <lineage>
        <taxon>Bacteria</taxon>
        <taxon>Pseudomonadati</taxon>
        <taxon>Bacteroidota</taxon>
        <taxon>Sphingobacteriia</taxon>
        <taxon>Sphingobacteriales</taxon>
        <taxon>Sphingobacteriaceae</taxon>
        <taxon>Sphingobacterium</taxon>
    </lineage>
</organism>
<reference evidence="1 2" key="1">
    <citation type="submission" date="2017-04" db="EMBL/GenBank/DDBJ databases">
        <authorList>
            <person name="Afonso C.L."/>
            <person name="Miller P.J."/>
            <person name="Scott M.A."/>
            <person name="Spackman E."/>
            <person name="Goraichik I."/>
            <person name="Dimitrov K.M."/>
            <person name="Suarez D.L."/>
            <person name="Swayne D.E."/>
        </authorList>
    </citation>
    <scope>NUCLEOTIDE SEQUENCE [LARGE SCALE GENOMIC DNA]</scope>
    <source>
        <strain evidence="1 2">DSM 22418</strain>
    </source>
</reference>
<evidence type="ECO:0000313" key="1">
    <source>
        <dbReference type="EMBL" id="SMG16278.1"/>
    </source>
</evidence>
<dbReference type="STRING" id="561061.SAMN05660862_1052"/>
<sequence>MYLCRTELFYAERNPVLKRFFTYILLVTLTLQSFYRSIMTVEYQLHLPDYLAKCINKDRPQLHCNGQCVLMKKIKEKEKKETEKNLMVYEYSALYVHAAYILFTPSLDMTVLDAPYSSYVVNYSFAYNNTVFHPPLS</sequence>
<dbReference type="AlphaFoldDB" id="A0A1X7IMW8"/>
<keyword evidence="2" id="KW-1185">Reference proteome</keyword>
<protein>
    <submittedName>
        <fullName evidence="1">Uncharacterized protein</fullName>
    </submittedName>
</protein>
<accession>A0A1X7IMW8</accession>